<evidence type="ECO:0000313" key="2">
    <source>
        <dbReference type="Proteomes" id="UP000601435"/>
    </source>
</evidence>
<gene>
    <name evidence="1" type="ORF">SNEC2469_LOCUS25197</name>
</gene>
<accession>A0A812ZTA7</accession>
<dbReference type="OrthoDB" id="444172at2759"/>
<dbReference type="AlphaFoldDB" id="A0A812ZTA7"/>
<name>A0A812ZTA7_9DINO</name>
<comment type="caution">
    <text evidence="1">The sequence shown here is derived from an EMBL/GenBank/DDBJ whole genome shotgun (WGS) entry which is preliminary data.</text>
</comment>
<organism evidence="1 2">
    <name type="scientific">Symbiodinium necroappetens</name>
    <dbReference type="NCBI Taxonomy" id="1628268"/>
    <lineage>
        <taxon>Eukaryota</taxon>
        <taxon>Sar</taxon>
        <taxon>Alveolata</taxon>
        <taxon>Dinophyceae</taxon>
        <taxon>Suessiales</taxon>
        <taxon>Symbiodiniaceae</taxon>
        <taxon>Symbiodinium</taxon>
    </lineage>
</organism>
<sequence>TRAGDRRLQGWVLDERKAYRQLPILPQHRKFSVICLKDLEDDRPKYFVMIGHSFVLVSAVYNYNRRSAALNDVFTRLFKMVSFNFYDDKYGFETELTTRSAKLVAETIHWLLGASFDQKKLQLSSLPVVLGVTFNLEDFLLEIKEERKAELVESIDAILTSGSLDPGTAGKLKGRLMFGASQLWGKVGLPFFRPISERQYSKDLSGDRMDLNEALKRSLICWRGLVVCGPPREISLRASKRSDIVIFTDGFTPDQRKAECGPDRVGAVMFDRRGLAPKQFTEAIPHSISEKWIPRKIQIVPIEMIAPILALETFRGFCVEWLGMETGYPTWKLGLLLKRALVGGVAPFASPDWDLGDPNNLATLVGVRLWVPDGEAMTTKFPSTLTLMELAEELSAKKCELQLQWIRRDLNQLADDLTNDSFADRPGQDREALEWRVIGRLLTHATHRYEVLEESP</sequence>
<dbReference type="EMBL" id="CAJNJA010049353">
    <property type="protein sequence ID" value="CAE7836794.1"/>
    <property type="molecule type" value="Genomic_DNA"/>
</dbReference>
<protein>
    <submittedName>
        <fullName evidence="1">Uncharacterized protein</fullName>
    </submittedName>
</protein>
<evidence type="ECO:0000313" key="1">
    <source>
        <dbReference type="EMBL" id="CAE7836794.1"/>
    </source>
</evidence>
<keyword evidence="2" id="KW-1185">Reference proteome</keyword>
<proteinExistence type="predicted"/>
<feature type="non-terminal residue" evidence="1">
    <location>
        <position position="456"/>
    </location>
</feature>
<dbReference type="Proteomes" id="UP000601435">
    <property type="component" value="Unassembled WGS sequence"/>
</dbReference>
<reference evidence="1" key="1">
    <citation type="submission" date="2021-02" db="EMBL/GenBank/DDBJ databases">
        <authorList>
            <person name="Dougan E. K."/>
            <person name="Rhodes N."/>
            <person name="Thang M."/>
            <person name="Chan C."/>
        </authorList>
    </citation>
    <scope>NUCLEOTIDE SEQUENCE</scope>
</reference>